<name>A0ABQ9GB93_9NEOP</name>
<dbReference type="PANTHER" id="PTHR47326">
    <property type="entry name" value="TRANSPOSABLE ELEMENT TC3 TRANSPOSASE-LIKE PROTEIN"/>
    <property type="match status" value="1"/>
</dbReference>
<protein>
    <recommendedName>
        <fullName evidence="1">DUF4817 domain-containing protein</fullName>
    </recommendedName>
</protein>
<evidence type="ECO:0000313" key="3">
    <source>
        <dbReference type="Proteomes" id="UP001159363"/>
    </source>
</evidence>
<dbReference type="EMBL" id="JARBHB010000014">
    <property type="protein sequence ID" value="KAJ8868336.1"/>
    <property type="molecule type" value="Genomic_DNA"/>
</dbReference>
<dbReference type="Pfam" id="PF16087">
    <property type="entry name" value="DUF4817"/>
    <property type="match status" value="1"/>
</dbReference>
<proteinExistence type="predicted"/>
<accession>A0ABQ9GB93</accession>
<reference evidence="2 3" key="1">
    <citation type="submission" date="2023-02" db="EMBL/GenBank/DDBJ databases">
        <title>LHISI_Scaffold_Assembly.</title>
        <authorList>
            <person name="Stuart O.P."/>
            <person name="Cleave R."/>
            <person name="Magrath M.J.L."/>
            <person name="Mikheyev A.S."/>
        </authorList>
    </citation>
    <scope>NUCLEOTIDE SEQUENCE [LARGE SCALE GENOMIC DNA]</scope>
    <source>
        <strain evidence="2">Daus_M_001</strain>
        <tissue evidence="2">Leg muscle</tissue>
    </source>
</reference>
<gene>
    <name evidence="2" type="ORF">PR048_029852</name>
</gene>
<keyword evidence="3" id="KW-1185">Reference proteome</keyword>
<sequence>MKWFTWAELTDMLQVYGNTRGNSCAARCIYQERRPNRHVPHHTTFASVNRHLRERGLSTRADGQSCRCTMRPSAFEEGVLQQVELNPATSTLAIAHRMRSTPATDSRSLFPYHRQQTQVMGPRDYPQCLQFARWCIQHCQTEPGLTKHVLFTDEACFTHHGFFNSHNMHLWDNMNPRGISEHRH</sequence>
<organism evidence="2 3">
    <name type="scientific">Dryococelus australis</name>
    <dbReference type="NCBI Taxonomy" id="614101"/>
    <lineage>
        <taxon>Eukaryota</taxon>
        <taxon>Metazoa</taxon>
        <taxon>Ecdysozoa</taxon>
        <taxon>Arthropoda</taxon>
        <taxon>Hexapoda</taxon>
        <taxon>Insecta</taxon>
        <taxon>Pterygota</taxon>
        <taxon>Neoptera</taxon>
        <taxon>Polyneoptera</taxon>
        <taxon>Phasmatodea</taxon>
        <taxon>Verophasmatodea</taxon>
        <taxon>Anareolatae</taxon>
        <taxon>Phasmatidae</taxon>
        <taxon>Eurycanthinae</taxon>
        <taxon>Dryococelus</taxon>
    </lineage>
</organism>
<evidence type="ECO:0000259" key="1">
    <source>
        <dbReference type="Pfam" id="PF16087"/>
    </source>
</evidence>
<feature type="domain" description="DUF4817" evidence="1">
    <location>
        <begin position="7"/>
        <end position="57"/>
    </location>
</feature>
<dbReference type="Proteomes" id="UP001159363">
    <property type="component" value="Chromosome 13"/>
</dbReference>
<dbReference type="InterPro" id="IPR032135">
    <property type="entry name" value="DUF4817"/>
</dbReference>
<comment type="caution">
    <text evidence="2">The sequence shown here is derived from an EMBL/GenBank/DDBJ whole genome shotgun (WGS) entry which is preliminary data.</text>
</comment>
<dbReference type="PANTHER" id="PTHR47326:SF1">
    <property type="entry name" value="HTH PSQ-TYPE DOMAIN-CONTAINING PROTEIN"/>
    <property type="match status" value="1"/>
</dbReference>
<evidence type="ECO:0000313" key="2">
    <source>
        <dbReference type="EMBL" id="KAJ8868336.1"/>
    </source>
</evidence>